<keyword evidence="3" id="KW-1185">Reference proteome</keyword>
<protein>
    <submittedName>
        <fullName evidence="2">Uncharacterized protein</fullName>
    </submittedName>
</protein>
<accession>A0A4Y9Z6P0</accession>
<organism evidence="2 3">
    <name type="scientific">Dentipellis fragilis</name>
    <dbReference type="NCBI Taxonomy" id="205917"/>
    <lineage>
        <taxon>Eukaryota</taxon>
        <taxon>Fungi</taxon>
        <taxon>Dikarya</taxon>
        <taxon>Basidiomycota</taxon>
        <taxon>Agaricomycotina</taxon>
        <taxon>Agaricomycetes</taxon>
        <taxon>Russulales</taxon>
        <taxon>Hericiaceae</taxon>
        <taxon>Dentipellis</taxon>
    </lineage>
</organism>
<reference evidence="2 3" key="1">
    <citation type="submission" date="2019-02" db="EMBL/GenBank/DDBJ databases">
        <title>Genome sequencing of the rare red list fungi Dentipellis fragilis.</title>
        <authorList>
            <person name="Buettner E."/>
            <person name="Kellner H."/>
        </authorList>
    </citation>
    <scope>NUCLEOTIDE SEQUENCE [LARGE SCALE GENOMIC DNA]</scope>
    <source>
        <strain evidence="2 3">DSM 105465</strain>
    </source>
</reference>
<evidence type="ECO:0000313" key="2">
    <source>
        <dbReference type="EMBL" id="TFY70415.1"/>
    </source>
</evidence>
<evidence type="ECO:0000256" key="1">
    <source>
        <dbReference type="SAM" id="MobiDB-lite"/>
    </source>
</evidence>
<sequence length="271" mass="30095">MFSAAHTMNISLRPFKKVTLDKLGAKPRIMAKKTADRIKTAVDKSYHSGVRALRAAAERSHRQDFSPLKCEEASPDLPIPELVLSNPVSQTPEVVEAVSVATWVPEDTLDSACPPPKELINNMIPPPWAETSSWLRSNQSWQLHLSTLLAPPQDPVVIIRCIYMETLGKRKRAHYDVDEESASDGEPSPAIPPSTTPDSEGPRRIKRMRVARDTSADDILKHQIRMHMAMFQARQAPDLTERERTAVPAPPIPEVSIRPSGFPSPFAMACN</sequence>
<dbReference type="EMBL" id="SEOQ01000102">
    <property type="protein sequence ID" value="TFY70415.1"/>
    <property type="molecule type" value="Genomic_DNA"/>
</dbReference>
<dbReference type="Proteomes" id="UP000298327">
    <property type="component" value="Unassembled WGS sequence"/>
</dbReference>
<gene>
    <name evidence="2" type="ORF">EVG20_g2584</name>
</gene>
<evidence type="ECO:0000313" key="3">
    <source>
        <dbReference type="Proteomes" id="UP000298327"/>
    </source>
</evidence>
<dbReference type="OrthoDB" id="10342514at2759"/>
<name>A0A4Y9Z6P0_9AGAM</name>
<dbReference type="AlphaFoldDB" id="A0A4Y9Z6P0"/>
<proteinExistence type="predicted"/>
<feature type="region of interest" description="Disordered" evidence="1">
    <location>
        <begin position="174"/>
        <end position="205"/>
    </location>
</feature>
<comment type="caution">
    <text evidence="2">The sequence shown here is derived from an EMBL/GenBank/DDBJ whole genome shotgun (WGS) entry which is preliminary data.</text>
</comment>